<evidence type="ECO:0000256" key="4">
    <source>
        <dbReference type="SAM" id="MobiDB-lite"/>
    </source>
</evidence>
<accession>A0ABV7M4D0</accession>
<dbReference type="InterPro" id="IPR001635">
    <property type="entry name" value="Flag_hook_Flik"/>
</dbReference>
<dbReference type="InterPro" id="IPR021136">
    <property type="entry name" value="Flagellar_hook_control-like_C"/>
</dbReference>
<keyword evidence="6" id="KW-0969">Cilium</keyword>
<dbReference type="EMBL" id="JBHRUH010000031">
    <property type="protein sequence ID" value="MFC3293118.1"/>
    <property type="molecule type" value="Genomic_DNA"/>
</dbReference>
<reference evidence="7" key="1">
    <citation type="journal article" date="2019" name="Int. J. Syst. Evol. Microbiol.">
        <title>The Global Catalogue of Microorganisms (GCM) 10K type strain sequencing project: providing services to taxonomists for standard genome sequencing and annotation.</title>
        <authorList>
            <consortium name="The Broad Institute Genomics Platform"/>
            <consortium name="The Broad Institute Genome Sequencing Center for Infectious Disease"/>
            <person name="Wu L."/>
            <person name="Ma J."/>
        </authorList>
    </citation>
    <scope>NUCLEOTIDE SEQUENCE [LARGE SCALE GENOMIC DNA]</scope>
    <source>
        <strain evidence="7">KCTC 12847</strain>
    </source>
</reference>
<dbReference type="Proteomes" id="UP001595640">
    <property type="component" value="Unassembled WGS sequence"/>
</dbReference>
<keyword evidence="6" id="KW-0966">Cell projection</keyword>
<dbReference type="InterPro" id="IPR052563">
    <property type="entry name" value="FliK"/>
</dbReference>
<feature type="region of interest" description="Disordered" evidence="4">
    <location>
        <begin position="383"/>
        <end position="429"/>
    </location>
</feature>
<protein>
    <submittedName>
        <fullName evidence="6">Flagellar hook-length control protein FliK</fullName>
    </submittedName>
</protein>
<evidence type="ECO:0000256" key="3">
    <source>
        <dbReference type="ARBA" id="ARBA00022795"/>
    </source>
</evidence>
<dbReference type="PRINTS" id="PR01007">
    <property type="entry name" value="FLGHOOKFLIK"/>
</dbReference>
<evidence type="ECO:0000313" key="6">
    <source>
        <dbReference type="EMBL" id="MFC3293118.1"/>
    </source>
</evidence>
<comment type="caution">
    <text evidence="6">The sequence shown here is derived from an EMBL/GenBank/DDBJ whole genome shotgun (WGS) entry which is preliminary data.</text>
</comment>
<feature type="compositionally biased region" description="Basic and acidic residues" evidence="4">
    <location>
        <begin position="385"/>
        <end position="401"/>
    </location>
</feature>
<proteinExistence type="inferred from homology"/>
<evidence type="ECO:0000259" key="5">
    <source>
        <dbReference type="Pfam" id="PF02120"/>
    </source>
</evidence>
<feature type="domain" description="Flagellar hook-length control protein-like C-terminal" evidence="5">
    <location>
        <begin position="308"/>
        <end position="388"/>
    </location>
</feature>
<comment type="similarity">
    <text evidence="2">Belongs to the FliK family.</text>
</comment>
<dbReference type="Pfam" id="PF02120">
    <property type="entry name" value="Flg_hook"/>
    <property type="match status" value="1"/>
</dbReference>
<dbReference type="Gene3D" id="3.30.750.140">
    <property type="match status" value="1"/>
</dbReference>
<dbReference type="RefSeq" id="WP_019018418.1">
    <property type="nucleotide sequence ID" value="NZ_BMXD01000001.1"/>
</dbReference>
<keyword evidence="3" id="KW-1005">Bacterial flagellum biogenesis</keyword>
<dbReference type="InterPro" id="IPR038610">
    <property type="entry name" value="FliK-like_C_sf"/>
</dbReference>
<gene>
    <name evidence="6" type="ORF">ACFOEI_13760</name>
</gene>
<keyword evidence="7" id="KW-1185">Reference proteome</keyword>
<dbReference type="CDD" id="cd17470">
    <property type="entry name" value="T3SS_Flik_C"/>
    <property type="match status" value="1"/>
</dbReference>
<evidence type="ECO:0000256" key="1">
    <source>
        <dbReference type="ARBA" id="ARBA00003944"/>
    </source>
</evidence>
<evidence type="ECO:0000313" key="7">
    <source>
        <dbReference type="Proteomes" id="UP001595640"/>
    </source>
</evidence>
<evidence type="ECO:0000256" key="2">
    <source>
        <dbReference type="ARBA" id="ARBA00009149"/>
    </source>
</evidence>
<comment type="function">
    <text evidence="1">Controls the length of the flagellar hook.</text>
</comment>
<keyword evidence="6" id="KW-0282">Flagellum</keyword>
<dbReference type="PANTHER" id="PTHR37533:SF2">
    <property type="entry name" value="FLAGELLAR HOOK-LENGTH CONTROL PROTEIN"/>
    <property type="match status" value="1"/>
</dbReference>
<feature type="region of interest" description="Disordered" evidence="4">
    <location>
        <begin position="1"/>
        <end position="83"/>
    </location>
</feature>
<organism evidence="6 7">
    <name type="scientific">Modicisalibacter luteus</name>
    <dbReference type="NCBI Taxonomy" id="453962"/>
    <lineage>
        <taxon>Bacteria</taxon>
        <taxon>Pseudomonadati</taxon>
        <taxon>Pseudomonadota</taxon>
        <taxon>Gammaproteobacteria</taxon>
        <taxon>Oceanospirillales</taxon>
        <taxon>Halomonadaceae</taxon>
        <taxon>Modicisalibacter</taxon>
    </lineage>
</organism>
<dbReference type="PANTHER" id="PTHR37533">
    <property type="entry name" value="FLAGELLAR HOOK-LENGTH CONTROL PROTEIN"/>
    <property type="match status" value="1"/>
</dbReference>
<name>A0ABV7M4D0_9GAMM</name>
<sequence>MELSQLLAGSSTAASVPPGKSEGKANGNDNAEFARLYKQAGETNKRTAADTPTTKTGPDKKLLAEEASQSGALDHESGSLEQDQLIATAPDELAPLTQQVIQAIEGKLSGNAKTLEQQVEGLASAQAENGNFMAATLASLSAGTGESLADIRQRLDMIASAQRGDTPPAQQDAKLAVNAAQLITDAGGKPASNDRAAALADSQAAGQRHQQLMAQGVQTLAPQGAAAQPTATPVGTFADAIAAVTADEGAFLARHGNDNPSSHSLNGTAAPLGATSNSVNGALPTTTQPTPGLTAPLASPQWQQGLGQQLVALHQRGGQQVELHLHPAELGPLSISLKVDDQLAQAQFFSANPQVRAAIEQAIPQLREALEESGIQLGEAMVGEQQHRDDGQEQKQGKGDLDGLTNGVLASSGDTALADQPSAVIGPDSNAIDLYA</sequence>